<dbReference type="InterPro" id="IPR013196">
    <property type="entry name" value="HTH_11"/>
</dbReference>
<feature type="domain" description="PTS EIIA type-2" evidence="6">
    <location>
        <begin position="529"/>
        <end position="676"/>
    </location>
</feature>
<dbReference type="Gene3D" id="3.40.930.10">
    <property type="entry name" value="Mannitol-specific EII, Chain A"/>
    <property type="match status" value="1"/>
</dbReference>
<organism evidence="9 10">
    <name type="scientific">Sediminibacillus albus</name>
    <dbReference type="NCBI Taxonomy" id="407036"/>
    <lineage>
        <taxon>Bacteria</taxon>
        <taxon>Bacillati</taxon>
        <taxon>Bacillota</taxon>
        <taxon>Bacilli</taxon>
        <taxon>Bacillales</taxon>
        <taxon>Bacillaceae</taxon>
        <taxon>Sediminibacillus</taxon>
    </lineage>
</organism>
<feature type="domain" description="PRD" evidence="8">
    <location>
        <begin position="297"/>
        <end position="402"/>
    </location>
</feature>
<evidence type="ECO:0000256" key="4">
    <source>
        <dbReference type="ARBA" id="ARBA00023163"/>
    </source>
</evidence>
<evidence type="ECO:0000259" key="8">
    <source>
        <dbReference type="PROSITE" id="PS51372"/>
    </source>
</evidence>
<dbReference type="PANTHER" id="PTHR30185">
    <property type="entry name" value="CRYPTIC BETA-GLUCOSIDE BGL OPERON ANTITERMINATOR"/>
    <property type="match status" value="1"/>
</dbReference>
<feature type="compositionally biased region" description="Basic and acidic residues" evidence="5">
    <location>
        <begin position="493"/>
        <end position="506"/>
    </location>
</feature>
<evidence type="ECO:0000259" key="7">
    <source>
        <dbReference type="PROSITE" id="PS51099"/>
    </source>
</evidence>
<evidence type="ECO:0000313" key="10">
    <source>
        <dbReference type="Proteomes" id="UP000198694"/>
    </source>
</evidence>
<evidence type="ECO:0000313" key="9">
    <source>
        <dbReference type="EMBL" id="SDJ81438.1"/>
    </source>
</evidence>
<dbReference type="Gene3D" id="3.40.50.2300">
    <property type="match status" value="1"/>
</dbReference>
<dbReference type="InterPro" id="IPR002178">
    <property type="entry name" value="PTS_EIIA_type-2_dom"/>
</dbReference>
<sequence length="685" mass="78155">MSAQDMLTIKKLADHLEVSARTVHRDLKSVEAIIAEYDLTMDKKSGVGLQIIGTAENKSRLELVLFNVKHTDYTPEERQTIILSTLLETNEPIKLFALADELQVTVATVSHDLDKIEENISGFHLSLIRKRGYGVKVDGREADKRAALSYLITQHLDEFDFISMLRENIQKKSKQQADTISARLLGLVDRDRLMMIEKRVERLREELPYELADSAYIGLVVHLALAIERLQKGDNIQFDADNLEQLKGTREYNIALKMIRDLGTAMAIEIPDDEIGYITMHLMGAKLRVDHEYLIEDTSLDIAVKAKELIRFIGVKLDIDMTDNSRLLNDLVAHLKPTIYRLKQEMSIKNPMIEEIRHDYQQLFRLLEEGVDTIFPEVHFPEEEIGYLVLHFAAVLLDSEEELRLNALVICSSGIGTAKMLATRLKQQIPEINQVNNKSLFELEKLNLHAYDLVVSTIPLKGINREYILASPILTQSDVHKIEKFVRRRKISQKTDRRQKQEKDPENQDNADVVPRLQAMQEYSKAILALLDGFHVRQLAGERTLPKVLTQICSKLAKEQVLENEQRVSRKLLERERLGGLGIPNTSLALYHTRSNDILKPCFAIYPLSHPLTVQGMDGEDMDIKHILLMLAPDDTSQEVLEILSYLSGLVIKDKKSIQLFQSGNEAKIRQFIAGQLNQLINEKI</sequence>
<dbReference type="GO" id="GO:0006355">
    <property type="term" value="P:regulation of DNA-templated transcription"/>
    <property type="evidence" value="ECO:0007669"/>
    <property type="project" value="InterPro"/>
</dbReference>
<dbReference type="InterPro" id="IPR050661">
    <property type="entry name" value="BglG_antiterminators"/>
</dbReference>
<dbReference type="Pfam" id="PF00359">
    <property type="entry name" value="PTS_EIIA_2"/>
    <property type="match status" value="1"/>
</dbReference>
<dbReference type="InterPro" id="IPR036390">
    <property type="entry name" value="WH_DNA-bd_sf"/>
</dbReference>
<keyword evidence="2" id="KW-0677">Repeat</keyword>
<dbReference type="Proteomes" id="UP000198694">
    <property type="component" value="Unassembled WGS sequence"/>
</dbReference>
<reference evidence="9 10" key="1">
    <citation type="submission" date="2016-10" db="EMBL/GenBank/DDBJ databases">
        <authorList>
            <person name="de Groot N.N."/>
        </authorList>
    </citation>
    <scope>NUCLEOTIDE SEQUENCE [LARGE SCALE GENOMIC DNA]</scope>
    <source>
        <strain evidence="9 10">CGMCC 1.6502</strain>
    </source>
</reference>
<dbReference type="CDD" id="cd05568">
    <property type="entry name" value="PTS_IIB_bgl_like"/>
    <property type="match status" value="1"/>
</dbReference>
<dbReference type="InterPro" id="IPR036388">
    <property type="entry name" value="WH-like_DNA-bd_sf"/>
</dbReference>
<evidence type="ECO:0000256" key="1">
    <source>
        <dbReference type="ARBA" id="ARBA00022679"/>
    </source>
</evidence>
<dbReference type="InterPro" id="IPR016152">
    <property type="entry name" value="PTrfase/Anion_transptr"/>
</dbReference>
<dbReference type="EMBL" id="FNFL01000001">
    <property type="protein sequence ID" value="SDJ81438.1"/>
    <property type="molecule type" value="Genomic_DNA"/>
</dbReference>
<evidence type="ECO:0000259" key="6">
    <source>
        <dbReference type="PROSITE" id="PS51094"/>
    </source>
</evidence>
<dbReference type="SUPFAM" id="SSF52794">
    <property type="entry name" value="PTS system IIB component-like"/>
    <property type="match status" value="1"/>
</dbReference>
<dbReference type="Gene3D" id="1.10.1790.10">
    <property type="entry name" value="PRD domain"/>
    <property type="match status" value="2"/>
</dbReference>
<dbReference type="SUPFAM" id="SSF46785">
    <property type="entry name" value="Winged helix' DNA-binding domain"/>
    <property type="match status" value="1"/>
</dbReference>
<dbReference type="GO" id="GO:0009401">
    <property type="term" value="P:phosphoenolpyruvate-dependent sugar phosphotransferase system"/>
    <property type="evidence" value="ECO:0007669"/>
    <property type="project" value="InterPro"/>
</dbReference>
<evidence type="ECO:0000256" key="3">
    <source>
        <dbReference type="ARBA" id="ARBA00023015"/>
    </source>
</evidence>
<dbReference type="InterPro" id="IPR011608">
    <property type="entry name" value="PRD"/>
</dbReference>
<dbReference type="Gene3D" id="1.10.10.10">
    <property type="entry name" value="Winged helix-like DNA-binding domain superfamily/Winged helix DNA-binding domain"/>
    <property type="match status" value="1"/>
</dbReference>
<dbReference type="PROSITE" id="PS51094">
    <property type="entry name" value="PTS_EIIA_TYPE_2"/>
    <property type="match status" value="1"/>
</dbReference>
<dbReference type="GO" id="GO:0008982">
    <property type="term" value="F:protein-N(PI)-phosphohistidine-sugar phosphotransferase activity"/>
    <property type="evidence" value="ECO:0007669"/>
    <property type="project" value="InterPro"/>
</dbReference>
<evidence type="ECO:0000256" key="2">
    <source>
        <dbReference type="ARBA" id="ARBA00022737"/>
    </source>
</evidence>
<dbReference type="Pfam" id="PF08279">
    <property type="entry name" value="HTH_11"/>
    <property type="match status" value="2"/>
</dbReference>
<evidence type="ECO:0000256" key="5">
    <source>
        <dbReference type="SAM" id="MobiDB-lite"/>
    </source>
</evidence>
<keyword evidence="3" id="KW-0805">Transcription regulation</keyword>
<accession>A0A1G8WSV2</accession>
<dbReference type="PROSITE" id="PS51372">
    <property type="entry name" value="PRD_2"/>
    <property type="match status" value="2"/>
</dbReference>
<dbReference type="SUPFAM" id="SSF63520">
    <property type="entry name" value="PTS-regulatory domain, PRD"/>
    <property type="match status" value="2"/>
</dbReference>
<dbReference type="InterPro" id="IPR036095">
    <property type="entry name" value="PTS_EIIB-like_sf"/>
</dbReference>
<keyword evidence="4" id="KW-0804">Transcription</keyword>
<keyword evidence="10" id="KW-1185">Reference proteome</keyword>
<feature type="domain" description="PTS EIIB type-2" evidence="7">
    <location>
        <begin position="405"/>
        <end position="494"/>
    </location>
</feature>
<dbReference type="STRING" id="407036.SAMN05216243_0983"/>
<name>A0A1G8WSV2_9BACI</name>
<dbReference type="Pfam" id="PF00874">
    <property type="entry name" value="PRD"/>
    <property type="match status" value="2"/>
</dbReference>
<dbReference type="InterPro" id="IPR036634">
    <property type="entry name" value="PRD_sf"/>
</dbReference>
<keyword evidence="1" id="KW-0808">Transferase</keyword>
<dbReference type="PANTHER" id="PTHR30185:SF18">
    <property type="entry name" value="TRANSCRIPTIONAL REGULATOR MTLR"/>
    <property type="match status" value="1"/>
</dbReference>
<dbReference type="AlphaFoldDB" id="A0A1G8WSV2"/>
<dbReference type="InterPro" id="IPR013011">
    <property type="entry name" value="PTS_EIIB_2"/>
</dbReference>
<proteinExistence type="predicted"/>
<protein>
    <submittedName>
        <fullName evidence="9">Mannitol operon transcriptional antiterminator</fullName>
    </submittedName>
</protein>
<gene>
    <name evidence="9" type="ORF">SAMN05216243_0983</name>
</gene>
<dbReference type="SUPFAM" id="SSF55804">
    <property type="entry name" value="Phoshotransferase/anion transport protein"/>
    <property type="match status" value="1"/>
</dbReference>
<feature type="region of interest" description="Disordered" evidence="5">
    <location>
        <begin position="490"/>
        <end position="512"/>
    </location>
</feature>
<dbReference type="PROSITE" id="PS51099">
    <property type="entry name" value="PTS_EIIB_TYPE_2"/>
    <property type="match status" value="1"/>
</dbReference>
<feature type="domain" description="PRD" evidence="8">
    <location>
        <begin position="187"/>
        <end position="292"/>
    </location>
</feature>